<feature type="compositionally biased region" description="Basic and acidic residues" evidence="1">
    <location>
        <begin position="55"/>
        <end position="68"/>
    </location>
</feature>
<feature type="compositionally biased region" description="Low complexity" evidence="1">
    <location>
        <begin position="109"/>
        <end position="124"/>
    </location>
</feature>
<feature type="region of interest" description="Disordered" evidence="1">
    <location>
        <begin position="526"/>
        <end position="549"/>
    </location>
</feature>
<organism evidence="2 3">
    <name type="scientific">Ustilago trichophora</name>
    <dbReference type="NCBI Taxonomy" id="86804"/>
    <lineage>
        <taxon>Eukaryota</taxon>
        <taxon>Fungi</taxon>
        <taxon>Dikarya</taxon>
        <taxon>Basidiomycota</taxon>
        <taxon>Ustilaginomycotina</taxon>
        <taxon>Ustilaginomycetes</taxon>
        <taxon>Ustilaginales</taxon>
        <taxon>Ustilaginaceae</taxon>
        <taxon>Ustilago</taxon>
    </lineage>
</organism>
<dbReference type="AlphaFoldDB" id="A0A5C3DTT0"/>
<sequence length="793" mass="87153">MRHASQLCRGLAEASRSLERPYIPRHVPLPSSSYSAAAQTSATTTPPKSSAPRRSSKEAAKNSEDARSSIRHKTPLKRPLSQRDATFQHRPSQPDHTSSTNTLTSKTHSNPSGRNSSNSNRSRSAQVPSSQEAERLMAAYPGLSKDQATVLLQTFRRIQSLRSHAPGALVTWYEELIWTTERQAQERVRIESPQSLSMLLRFAYQRNDLRSLLRIESRAARLSSTFARSRNDAFVSNVSPKELGSTEVDGISIWPEPGEDPRRLAYNLKVAFAAREGNWLKVDELLTQPSPSIAKSSKGQATGPPTGRSEYALDATGWGGLLRFGLGSVQRFDVESRNPVTSAVLSGNGKQVMSTAPTSASETLSFLDPISSDIEAEKLRKAKEDEMQAQAKLSVTKRLLPYLLRFTSTPKNNDKAADSAQDATSRSAEPTTPVWLLHAVLAQLAERGDAASTVRIAQLALSEKSALEQLALVRGGATSILNFALMACSQNHSVNLTETLRIFNNLTGSQLGLTISGSTVLAQPSFSNGGKGQSQSKLHLKQSSDKPQQHTLEEGRIASAGQAHIIPNEESLVLVLKKVRHPLFRAAWTRKLVDEFQQLLPTVKLSGRTFRIIIEKCVAPAPGLASESVALPEPAPSATAEHPSTIASGRRGRRLRQQAAEQILPDPCPVSLKSSKTRGPIIKRSILSQTLTEILTRFRPNPTLTKTLLLHLSTTNRRRFEHTLLKAKRCLLVKKQHHMDQIARAPTEAAAREGFLRHEKASLNEIDNLLDLIAKVQRLGRSEETRKKKDSQH</sequence>
<proteinExistence type="predicted"/>
<keyword evidence="3" id="KW-1185">Reference proteome</keyword>
<feature type="compositionally biased region" description="Low complexity" evidence="1">
    <location>
        <begin position="30"/>
        <end position="53"/>
    </location>
</feature>
<protein>
    <submittedName>
        <fullName evidence="2">Uncharacterized protein</fullName>
    </submittedName>
</protein>
<evidence type="ECO:0000313" key="2">
    <source>
        <dbReference type="EMBL" id="SPO21864.1"/>
    </source>
</evidence>
<dbReference type="Proteomes" id="UP000324022">
    <property type="component" value="Unassembled WGS sequence"/>
</dbReference>
<reference evidence="2 3" key="1">
    <citation type="submission" date="2018-03" db="EMBL/GenBank/DDBJ databases">
        <authorList>
            <person name="Guldener U."/>
        </authorList>
    </citation>
    <scope>NUCLEOTIDE SEQUENCE [LARGE SCALE GENOMIC DNA]</scope>
    <source>
        <strain evidence="2 3">NBRC100155</strain>
    </source>
</reference>
<feature type="compositionally biased region" description="Polar residues" evidence="1">
    <location>
        <begin position="83"/>
        <end position="108"/>
    </location>
</feature>
<feature type="region of interest" description="Disordered" evidence="1">
    <location>
        <begin position="1"/>
        <end position="132"/>
    </location>
</feature>
<accession>A0A5C3DTT0</accession>
<evidence type="ECO:0000313" key="3">
    <source>
        <dbReference type="Proteomes" id="UP000324022"/>
    </source>
</evidence>
<name>A0A5C3DTT0_9BASI</name>
<evidence type="ECO:0000256" key="1">
    <source>
        <dbReference type="SAM" id="MobiDB-lite"/>
    </source>
</evidence>
<dbReference type="OrthoDB" id="2551866at2759"/>
<dbReference type="EMBL" id="OOIN01000003">
    <property type="protein sequence ID" value="SPO21864.1"/>
    <property type="molecule type" value="Genomic_DNA"/>
</dbReference>
<gene>
    <name evidence="2" type="ORF">UTRI_01852_B</name>
</gene>